<reference evidence="3 4" key="1">
    <citation type="submission" date="2019-08" db="EMBL/GenBank/DDBJ databases">
        <authorList>
            <person name="Guy L."/>
        </authorList>
    </citation>
    <scope>NUCLEOTIDE SEQUENCE [LARGE SCALE GENOMIC DNA]</scope>
    <source>
        <strain evidence="3 4">SGT-108</strain>
    </source>
</reference>
<protein>
    <recommendedName>
        <fullName evidence="2">HTH cro/C1-type domain-containing protein</fullName>
    </recommendedName>
</protein>
<proteinExistence type="predicted"/>
<organism evidence="3 4">
    <name type="scientific">Aquicella siphonis</name>
    <dbReference type="NCBI Taxonomy" id="254247"/>
    <lineage>
        <taxon>Bacteria</taxon>
        <taxon>Pseudomonadati</taxon>
        <taxon>Pseudomonadota</taxon>
        <taxon>Gammaproteobacteria</taxon>
        <taxon>Legionellales</taxon>
        <taxon>Coxiellaceae</taxon>
        <taxon>Aquicella</taxon>
    </lineage>
</organism>
<feature type="transmembrane region" description="Helical" evidence="1">
    <location>
        <begin position="51"/>
        <end position="73"/>
    </location>
</feature>
<accession>A0A5E4PI59</accession>
<dbReference type="RefSeq" id="WP_148339285.1">
    <property type="nucleotide sequence ID" value="NZ_LR699119.1"/>
</dbReference>
<evidence type="ECO:0000256" key="1">
    <source>
        <dbReference type="SAM" id="Phobius"/>
    </source>
</evidence>
<dbReference type="CDD" id="cd00093">
    <property type="entry name" value="HTH_XRE"/>
    <property type="match status" value="1"/>
</dbReference>
<evidence type="ECO:0000313" key="4">
    <source>
        <dbReference type="Proteomes" id="UP000324194"/>
    </source>
</evidence>
<keyword evidence="4" id="KW-1185">Reference proteome</keyword>
<keyword evidence="1" id="KW-1133">Transmembrane helix</keyword>
<name>A0A5E4PI59_9COXI</name>
<dbReference type="PROSITE" id="PS50943">
    <property type="entry name" value="HTH_CROC1"/>
    <property type="match status" value="1"/>
</dbReference>
<feature type="transmembrane region" description="Helical" evidence="1">
    <location>
        <begin position="85"/>
        <end position="102"/>
    </location>
</feature>
<evidence type="ECO:0000313" key="3">
    <source>
        <dbReference type="EMBL" id="VVC76031.1"/>
    </source>
</evidence>
<gene>
    <name evidence="3" type="ORF">AQUSIP_13320</name>
</gene>
<dbReference type="GO" id="GO:0003677">
    <property type="term" value="F:DNA binding"/>
    <property type="evidence" value="ECO:0007669"/>
    <property type="project" value="InterPro"/>
</dbReference>
<dbReference type="SUPFAM" id="SSF47413">
    <property type="entry name" value="lambda repressor-like DNA-binding domains"/>
    <property type="match status" value="1"/>
</dbReference>
<dbReference type="Pfam" id="PF01381">
    <property type="entry name" value="HTH_3"/>
    <property type="match status" value="1"/>
</dbReference>
<sequence>MNLSKRIKLLRTNLGLTQSELAKLCGWEKSSQRISNYENNKREPYKTISMYRYFFATFVILVLVSLFAIGMYLGKDAIVMNIVDSIVKIGLGGLGGYAWAVIKNPTEKK</sequence>
<keyword evidence="1" id="KW-0472">Membrane</keyword>
<evidence type="ECO:0000259" key="2">
    <source>
        <dbReference type="PROSITE" id="PS50943"/>
    </source>
</evidence>
<dbReference type="SMART" id="SM00530">
    <property type="entry name" value="HTH_XRE"/>
    <property type="match status" value="1"/>
</dbReference>
<dbReference type="InterPro" id="IPR010982">
    <property type="entry name" value="Lambda_DNA-bd_dom_sf"/>
</dbReference>
<dbReference type="Proteomes" id="UP000324194">
    <property type="component" value="Chromosome 1"/>
</dbReference>
<dbReference type="Gene3D" id="1.10.260.40">
    <property type="entry name" value="lambda repressor-like DNA-binding domains"/>
    <property type="match status" value="1"/>
</dbReference>
<keyword evidence="1" id="KW-0812">Transmembrane</keyword>
<dbReference type="EMBL" id="LR699119">
    <property type="protein sequence ID" value="VVC76031.1"/>
    <property type="molecule type" value="Genomic_DNA"/>
</dbReference>
<dbReference type="AlphaFoldDB" id="A0A5E4PI59"/>
<dbReference type="OrthoDB" id="8613261at2"/>
<dbReference type="InterPro" id="IPR001387">
    <property type="entry name" value="Cro/C1-type_HTH"/>
</dbReference>
<dbReference type="KEGG" id="asip:AQUSIP_13320"/>
<feature type="domain" description="HTH cro/C1-type" evidence="2">
    <location>
        <begin position="7"/>
        <end position="44"/>
    </location>
</feature>